<dbReference type="PROSITE" id="PS50931">
    <property type="entry name" value="HTH_LYSR"/>
    <property type="match status" value="1"/>
</dbReference>
<dbReference type="InterPro" id="IPR000847">
    <property type="entry name" value="LysR_HTH_N"/>
</dbReference>
<evidence type="ECO:0000256" key="3">
    <source>
        <dbReference type="ARBA" id="ARBA00023125"/>
    </source>
</evidence>
<dbReference type="HOGENOM" id="CLU_039613_16_3_4"/>
<dbReference type="PANTHER" id="PTHR30537:SF72">
    <property type="entry name" value="LYSR FAMILY TRANSCRIPTIONAL REGULATOR"/>
    <property type="match status" value="1"/>
</dbReference>
<proteinExistence type="inferred from homology"/>
<keyword evidence="7" id="KW-1185">Reference proteome</keyword>
<dbReference type="Gene3D" id="3.40.190.290">
    <property type="match status" value="1"/>
</dbReference>
<dbReference type="Proteomes" id="UP000002743">
    <property type="component" value="Chromosome"/>
</dbReference>
<dbReference type="STRING" id="582744.Msip34_2731"/>
<dbReference type="GO" id="GO:0043565">
    <property type="term" value="F:sequence-specific DNA binding"/>
    <property type="evidence" value="ECO:0007669"/>
    <property type="project" value="TreeGrafter"/>
</dbReference>
<dbReference type="OrthoDB" id="8705920at2"/>
<dbReference type="Gene3D" id="1.10.10.10">
    <property type="entry name" value="Winged helix-like DNA-binding domain superfamily/Winged helix DNA-binding domain"/>
    <property type="match status" value="1"/>
</dbReference>
<evidence type="ECO:0000259" key="5">
    <source>
        <dbReference type="PROSITE" id="PS50931"/>
    </source>
</evidence>
<evidence type="ECO:0000313" key="7">
    <source>
        <dbReference type="Proteomes" id="UP000002743"/>
    </source>
</evidence>
<keyword evidence="3" id="KW-0238">DNA-binding</keyword>
<gene>
    <name evidence="6" type="ordered locus">Msip34_2731</name>
</gene>
<dbReference type="SUPFAM" id="SSF46785">
    <property type="entry name" value="Winged helix' DNA-binding domain"/>
    <property type="match status" value="1"/>
</dbReference>
<dbReference type="InterPro" id="IPR036388">
    <property type="entry name" value="WH-like_DNA-bd_sf"/>
</dbReference>
<dbReference type="FunFam" id="3.40.190.290:FF:000001">
    <property type="entry name" value="Transcriptional regulator, LysR family"/>
    <property type="match status" value="1"/>
</dbReference>
<dbReference type="Pfam" id="PF03466">
    <property type="entry name" value="LysR_substrate"/>
    <property type="match status" value="1"/>
</dbReference>
<dbReference type="GO" id="GO:0003700">
    <property type="term" value="F:DNA-binding transcription factor activity"/>
    <property type="evidence" value="ECO:0007669"/>
    <property type="project" value="InterPro"/>
</dbReference>
<comment type="similarity">
    <text evidence="1">Belongs to the LysR transcriptional regulatory family.</text>
</comment>
<evidence type="ECO:0000256" key="2">
    <source>
        <dbReference type="ARBA" id="ARBA00023015"/>
    </source>
</evidence>
<keyword evidence="2" id="KW-0805">Transcription regulation</keyword>
<evidence type="ECO:0000256" key="4">
    <source>
        <dbReference type="ARBA" id="ARBA00023163"/>
    </source>
</evidence>
<sequence>MDKLDAMQVFVRVAELASFTQAADSLGLPKGSISNAVTQLEARLGARLLHRTTRKVQLTQDGQRFYERCKDLLAEVDEVESLFQQTETLLRGRLRVDMPLNMAHNLVIPQLPEFMQRHPGIEIELSSTDRRVDPISEGFDCVVRVGVLTESGLVARHLGTLEMVNCASPAYIRQYGMPMALEDLAAHYMVHYVSVLGAKPSAFEYLEAGVSRHCLVPARVTVNNSTAYSMACLAGLGIIQVPLVAVRAYLQRGELLELLPEFKPEPMPVSLLYPHRRHLSRRLLAFMEWLTQKVHAYMAA</sequence>
<dbReference type="Pfam" id="PF00126">
    <property type="entry name" value="HTH_1"/>
    <property type="match status" value="1"/>
</dbReference>
<evidence type="ECO:0000313" key="6">
    <source>
        <dbReference type="EMBL" id="ACT51968.1"/>
    </source>
</evidence>
<evidence type="ECO:0000256" key="1">
    <source>
        <dbReference type="ARBA" id="ARBA00009437"/>
    </source>
</evidence>
<dbReference type="FunFam" id="1.10.10.10:FF:000001">
    <property type="entry name" value="LysR family transcriptional regulator"/>
    <property type="match status" value="1"/>
</dbReference>
<feature type="domain" description="HTH lysR-type" evidence="5">
    <location>
        <begin position="1"/>
        <end position="59"/>
    </location>
</feature>
<organism evidence="6 7">
    <name type="scientific">Methylovorus glucosotrophus (strain SIP3-4)</name>
    <dbReference type="NCBI Taxonomy" id="582744"/>
    <lineage>
        <taxon>Bacteria</taxon>
        <taxon>Pseudomonadati</taxon>
        <taxon>Pseudomonadota</taxon>
        <taxon>Betaproteobacteria</taxon>
        <taxon>Nitrosomonadales</taxon>
        <taxon>Methylophilaceae</taxon>
        <taxon>Methylovorus</taxon>
    </lineage>
</organism>
<dbReference type="AlphaFoldDB" id="C6XBJ8"/>
<dbReference type="GO" id="GO:0006351">
    <property type="term" value="P:DNA-templated transcription"/>
    <property type="evidence" value="ECO:0007669"/>
    <property type="project" value="TreeGrafter"/>
</dbReference>
<dbReference type="KEGG" id="mei:Msip34_2731"/>
<reference evidence="7" key="1">
    <citation type="submission" date="2009-07" db="EMBL/GenBank/DDBJ databases">
        <title>Complete sequence of chromosome of Methylovorus sp. SIP3-4.</title>
        <authorList>
            <person name="Lucas S."/>
            <person name="Copeland A."/>
            <person name="Lapidus A."/>
            <person name="Glavina del Rio T."/>
            <person name="Tice H."/>
            <person name="Bruce D."/>
            <person name="Goodwin L."/>
            <person name="Pitluck S."/>
            <person name="Clum A."/>
            <person name="Larimer F."/>
            <person name="Land M."/>
            <person name="Hauser L."/>
            <person name="Kyrpides N."/>
            <person name="Mikhailova N."/>
            <person name="Kayluzhnaya M."/>
            <person name="Chistoserdova L."/>
        </authorList>
    </citation>
    <scope>NUCLEOTIDE SEQUENCE [LARGE SCALE GENOMIC DNA]</scope>
    <source>
        <strain evidence="7">SIP3-4</strain>
    </source>
</reference>
<dbReference type="RefSeq" id="WP_015831180.1">
    <property type="nucleotide sequence ID" value="NC_012969.1"/>
</dbReference>
<keyword evidence="4" id="KW-0804">Transcription</keyword>
<reference evidence="6 7" key="2">
    <citation type="journal article" date="2011" name="J. Bacteriol.">
        <title>Genomes of three methylotrophs from a single niche uncover genetic and metabolic divergence of Methylophilaceae.</title>
        <authorList>
            <person name="Lapidus A."/>
            <person name="Clum A."/>
            <person name="Labutti K."/>
            <person name="Kaluzhnaya M.G."/>
            <person name="Lim S."/>
            <person name="Beck D.A."/>
            <person name="Glavina Del Rio T."/>
            <person name="Nolan M."/>
            <person name="Mavromatis K."/>
            <person name="Huntemann M."/>
            <person name="Lucas S."/>
            <person name="Lidstrom M.E."/>
            <person name="Ivanova N."/>
            <person name="Chistoserdova L."/>
        </authorList>
    </citation>
    <scope>NUCLEOTIDE SEQUENCE [LARGE SCALE GENOMIC DNA]</scope>
    <source>
        <strain evidence="6 7">SIP3-4</strain>
    </source>
</reference>
<protein>
    <submittedName>
        <fullName evidence="6">Transcriptional regulator, LysR family</fullName>
    </submittedName>
</protein>
<dbReference type="InterPro" id="IPR005119">
    <property type="entry name" value="LysR_subst-bd"/>
</dbReference>
<dbReference type="EMBL" id="CP001674">
    <property type="protein sequence ID" value="ACT51968.1"/>
    <property type="molecule type" value="Genomic_DNA"/>
</dbReference>
<dbReference type="SUPFAM" id="SSF53850">
    <property type="entry name" value="Periplasmic binding protein-like II"/>
    <property type="match status" value="1"/>
</dbReference>
<name>C6XBJ8_METGS</name>
<dbReference type="CDD" id="cd08472">
    <property type="entry name" value="PBP2_CrgA_like_3"/>
    <property type="match status" value="1"/>
</dbReference>
<dbReference type="InterPro" id="IPR036390">
    <property type="entry name" value="WH_DNA-bd_sf"/>
</dbReference>
<dbReference type="PANTHER" id="PTHR30537">
    <property type="entry name" value="HTH-TYPE TRANSCRIPTIONAL REGULATOR"/>
    <property type="match status" value="1"/>
</dbReference>
<dbReference type="eggNOG" id="COG0583">
    <property type="taxonomic scope" value="Bacteria"/>
</dbReference>
<dbReference type="InterPro" id="IPR058163">
    <property type="entry name" value="LysR-type_TF_proteobact-type"/>
</dbReference>
<accession>C6XBJ8</accession>